<feature type="transmembrane region" description="Helical" evidence="1">
    <location>
        <begin position="393"/>
        <end position="409"/>
    </location>
</feature>
<keyword evidence="1" id="KW-0472">Membrane</keyword>
<feature type="transmembrane region" description="Helical" evidence="1">
    <location>
        <begin position="34"/>
        <end position="58"/>
    </location>
</feature>
<feature type="transmembrane region" description="Helical" evidence="1">
    <location>
        <begin position="134"/>
        <end position="152"/>
    </location>
</feature>
<dbReference type="AlphaFoldDB" id="A0A9X6VHJ1"/>
<organism evidence="2 3">
    <name type="scientific">Bacillus cereus</name>
    <dbReference type="NCBI Taxonomy" id="1396"/>
    <lineage>
        <taxon>Bacteria</taxon>
        <taxon>Bacillati</taxon>
        <taxon>Bacillota</taxon>
        <taxon>Bacilli</taxon>
        <taxon>Bacillales</taxon>
        <taxon>Bacillaceae</taxon>
        <taxon>Bacillus</taxon>
        <taxon>Bacillus cereus group</taxon>
    </lineage>
</organism>
<dbReference type="Proteomes" id="UP000219743">
    <property type="component" value="Unassembled WGS sequence"/>
</dbReference>
<feature type="transmembrane region" description="Helical" evidence="1">
    <location>
        <begin position="70"/>
        <end position="92"/>
    </location>
</feature>
<reference evidence="2 3" key="1">
    <citation type="submission" date="2017-09" db="EMBL/GenBank/DDBJ databases">
        <title>Large-scale bioinformatics analysis of Bacillus genomes uncovers conserved roles of natural products in bacterial physiology.</title>
        <authorList>
            <consortium name="Agbiome Team Llc"/>
            <person name="Bleich R.M."/>
            <person name="Kirk G.J."/>
            <person name="Santa Maria K.C."/>
            <person name="Allen S.E."/>
            <person name="Farag S."/>
            <person name="Shank E.A."/>
            <person name="Bowers A."/>
        </authorList>
    </citation>
    <scope>NUCLEOTIDE SEQUENCE [LARGE SCALE GENOMIC DNA]</scope>
    <source>
        <strain evidence="2 3">AFS024404</strain>
    </source>
</reference>
<feature type="transmembrane region" description="Helical" evidence="1">
    <location>
        <begin position="503"/>
        <end position="522"/>
    </location>
</feature>
<dbReference type="EMBL" id="NTRC01000022">
    <property type="protein sequence ID" value="PFD18176.1"/>
    <property type="molecule type" value="Genomic_DNA"/>
</dbReference>
<feature type="transmembrane region" description="Helical" evidence="1">
    <location>
        <begin position="461"/>
        <end position="483"/>
    </location>
</feature>
<keyword evidence="1" id="KW-0812">Transmembrane</keyword>
<proteinExistence type="predicted"/>
<name>A0A9X6VHJ1_BACCE</name>
<dbReference type="RefSeq" id="WP_098276035.1">
    <property type="nucleotide sequence ID" value="NZ_NTRC01000022.1"/>
</dbReference>
<feature type="transmembrane region" description="Helical" evidence="1">
    <location>
        <begin position="528"/>
        <end position="547"/>
    </location>
</feature>
<feature type="transmembrane region" description="Helical" evidence="1">
    <location>
        <begin position="158"/>
        <end position="185"/>
    </location>
</feature>
<evidence type="ECO:0000313" key="2">
    <source>
        <dbReference type="EMBL" id="PFD18176.1"/>
    </source>
</evidence>
<gene>
    <name evidence="2" type="ORF">CN263_24200</name>
</gene>
<evidence type="ECO:0000313" key="3">
    <source>
        <dbReference type="Proteomes" id="UP000219743"/>
    </source>
</evidence>
<keyword evidence="1" id="KW-1133">Transmembrane helix</keyword>
<sequence length="557" mass="65751">MKYVKELLYIKFLIFLNKIFFMNKSEKKYKKLELLTLSIILGFLFFVILSIYSFLSFIGMKWVYLNFNNWSIANCLGTISLFILYFVLNFSISNIDEIFYRIIKSNDNKKIMIYPITLDNFFLSKILEFNFKEYFKFLFLSIPIIVSSYYIFNFKLSSLFIALSILILILIFAVKIKLIIISYIFSLKINTKKLKLTILRSLLFVISLFNIIILIFLLIPIALKTSIFGDYFNSISSLHKIINSNFIETYLNPIYLFVNLSFTKSIFLSITFIILISLSLYFILNKLFIKIINNLSIQDTLELINHYNSPQKRIVVTNNLFTNKTLSFLNIKIRTLFIKDILFIIRSNGREWLFIFITIISFYIITIISFYYIDIKTDKLNLNNEYTGLSMVIYGNMFVVSTLINRFGFDSEGKSFKNILLLPTSFINITLAKFLNFFLICFPFLLFMSLVAYFVYPINLIELFIITNLSIITFIFSGLLASITFPDFKRESIFHLPSFNARILLSILSILYILFVSLIYYYVKIKFIKIFIIIFISISIILTYIFIIERKFKHFNS</sequence>
<accession>A0A9X6VHJ1</accession>
<feature type="transmembrane region" description="Helical" evidence="1">
    <location>
        <begin position="430"/>
        <end position="455"/>
    </location>
</feature>
<comment type="caution">
    <text evidence="2">The sequence shown here is derived from an EMBL/GenBank/DDBJ whole genome shotgun (WGS) entry which is preliminary data.</text>
</comment>
<evidence type="ECO:0000256" key="1">
    <source>
        <dbReference type="SAM" id="Phobius"/>
    </source>
</evidence>
<feature type="transmembrane region" description="Helical" evidence="1">
    <location>
        <begin position="197"/>
        <end position="223"/>
    </location>
</feature>
<feature type="transmembrane region" description="Helical" evidence="1">
    <location>
        <begin position="352"/>
        <end position="373"/>
    </location>
</feature>
<protein>
    <submittedName>
        <fullName evidence="2">ABC transporter permease</fullName>
    </submittedName>
</protein>
<feature type="transmembrane region" description="Helical" evidence="1">
    <location>
        <begin position="266"/>
        <end position="284"/>
    </location>
</feature>